<dbReference type="Gene3D" id="1.10.10.10">
    <property type="entry name" value="Winged helix-like DNA-binding domain superfamily/Winged helix DNA-binding domain"/>
    <property type="match status" value="2"/>
</dbReference>
<evidence type="ECO:0000256" key="2">
    <source>
        <dbReference type="ARBA" id="ARBA00022618"/>
    </source>
</evidence>
<name>A0A098B1W7_DESHA</name>
<accession>A0A098B1W7</accession>
<dbReference type="RefSeq" id="WP_005811067.1">
    <property type="nucleotide sequence ID" value="NZ_CABKQQ010000029.1"/>
</dbReference>
<dbReference type="GO" id="GO:0005737">
    <property type="term" value="C:cytoplasm"/>
    <property type="evidence" value="ECO:0007669"/>
    <property type="project" value="UniProtKB-SubCell"/>
</dbReference>
<reference evidence="6" key="1">
    <citation type="submission" date="2014-07" db="EMBL/GenBank/DDBJ databases">
        <authorList>
            <person name="Hornung V.Bastian."/>
        </authorList>
    </citation>
    <scope>NUCLEOTIDE SEQUENCE</scope>
    <source>
        <strain evidence="6">PCE-S</strain>
    </source>
</reference>
<evidence type="ECO:0000256" key="1">
    <source>
        <dbReference type="ARBA" id="ARBA00022490"/>
    </source>
</evidence>
<protein>
    <recommendedName>
        <fullName evidence="5">Segregation and condensation protein B</fullName>
    </recommendedName>
</protein>
<dbReference type="GO" id="GO:0051301">
    <property type="term" value="P:cell division"/>
    <property type="evidence" value="ECO:0007669"/>
    <property type="project" value="UniProtKB-KW"/>
</dbReference>
<proteinExistence type="inferred from homology"/>
<comment type="function">
    <text evidence="5">Participates in chromosomal partition during cell division. May act via the formation of a condensin-like complex containing Smc and ScpA that pull DNA away from mid-cell into both cell halves.</text>
</comment>
<dbReference type="SUPFAM" id="SSF46785">
    <property type="entry name" value="Winged helix' DNA-binding domain"/>
    <property type="match status" value="2"/>
</dbReference>
<dbReference type="InterPro" id="IPR036388">
    <property type="entry name" value="WH-like_DNA-bd_sf"/>
</dbReference>
<dbReference type="PANTHER" id="PTHR34298">
    <property type="entry name" value="SEGREGATION AND CONDENSATION PROTEIN B"/>
    <property type="match status" value="1"/>
</dbReference>
<keyword evidence="2 5" id="KW-0132">Cell division</keyword>
<comment type="subcellular location">
    <subcellularLocation>
        <location evidence="5">Cytoplasm</location>
    </subcellularLocation>
    <text evidence="5">Associated with two foci at the outer edges of the nucleoid region in young cells, and at four foci within both cell halves in older cells.</text>
</comment>
<dbReference type="EMBL" id="LK996017">
    <property type="protein sequence ID" value="CDX02365.1"/>
    <property type="molecule type" value="Genomic_DNA"/>
</dbReference>
<dbReference type="InterPro" id="IPR005234">
    <property type="entry name" value="ScpB_csome_segregation"/>
</dbReference>
<keyword evidence="3 5" id="KW-0159">Chromosome partition</keyword>
<organism evidence="6">
    <name type="scientific">Desulfitobacterium hafniense</name>
    <name type="common">Desulfitobacterium frappieri</name>
    <dbReference type="NCBI Taxonomy" id="49338"/>
    <lineage>
        <taxon>Bacteria</taxon>
        <taxon>Bacillati</taxon>
        <taxon>Bacillota</taxon>
        <taxon>Clostridia</taxon>
        <taxon>Eubacteriales</taxon>
        <taxon>Desulfitobacteriaceae</taxon>
        <taxon>Desulfitobacterium</taxon>
    </lineage>
</organism>
<sequence length="196" mass="21580">MLFREREIAGVEALLFVADKPLTKERLAEILQLSSEDIAEILYDLKQRYAAPASGVTLIEVNEGYKLGTKPEMSAYIETLYHQPAQGLSGAALEVLAIIAYKQPVTRGEVDFIRGVQSDRSLGTLVEKGLVKDVGRKEGPGRPILYGTTEQFLIHFGLKSLEELPDLNFESMQEAALAEELSMGAGEFGQDNEDCE</sequence>
<dbReference type="PIRSF" id="PIRSF019345">
    <property type="entry name" value="ScpB"/>
    <property type="match status" value="1"/>
</dbReference>
<dbReference type="NCBIfam" id="TIGR00281">
    <property type="entry name" value="SMC-Scp complex subunit ScpB"/>
    <property type="match status" value="1"/>
</dbReference>
<evidence type="ECO:0000313" key="6">
    <source>
        <dbReference type="EMBL" id="CDX02365.1"/>
    </source>
</evidence>
<comment type="similarity">
    <text evidence="5">Belongs to the ScpB family.</text>
</comment>
<dbReference type="PATRIC" id="fig|49338.4.peg.2663"/>
<dbReference type="AlphaFoldDB" id="A0A098B1W7"/>
<evidence type="ECO:0000256" key="5">
    <source>
        <dbReference type="HAMAP-Rule" id="MF_01804"/>
    </source>
</evidence>
<dbReference type="GO" id="GO:0006260">
    <property type="term" value="P:DNA replication"/>
    <property type="evidence" value="ECO:0007669"/>
    <property type="project" value="UniProtKB-UniRule"/>
</dbReference>
<evidence type="ECO:0000256" key="4">
    <source>
        <dbReference type="ARBA" id="ARBA00023306"/>
    </source>
</evidence>
<dbReference type="InterPro" id="IPR036390">
    <property type="entry name" value="WH_DNA-bd_sf"/>
</dbReference>
<keyword evidence="1 5" id="KW-0963">Cytoplasm</keyword>
<evidence type="ECO:0000256" key="3">
    <source>
        <dbReference type="ARBA" id="ARBA00022829"/>
    </source>
</evidence>
<dbReference type="HAMAP" id="MF_01804">
    <property type="entry name" value="ScpB"/>
    <property type="match status" value="1"/>
</dbReference>
<dbReference type="GO" id="GO:0051304">
    <property type="term" value="P:chromosome separation"/>
    <property type="evidence" value="ECO:0007669"/>
    <property type="project" value="InterPro"/>
</dbReference>
<gene>
    <name evidence="5" type="primary">scpB</name>
    <name evidence="6" type="ORF">DPCES_2478</name>
</gene>
<dbReference type="Pfam" id="PF04079">
    <property type="entry name" value="SMC_ScpB"/>
    <property type="match status" value="1"/>
</dbReference>
<comment type="subunit">
    <text evidence="5">Homodimer. Homodimerization may be required to stabilize the binding of ScpA to the Smc head domains. Component of a cohesin-like complex composed of ScpA, ScpB and the Smc homodimer, in which ScpA and ScpB bind to the head domain of Smc. The presence of the three proteins is required for the association of the complex with DNA.</text>
</comment>
<dbReference type="PANTHER" id="PTHR34298:SF2">
    <property type="entry name" value="SEGREGATION AND CONDENSATION PROTEIN B"/>
    <property type="match status" value="1"/>
</dbReference>
<keyword evidence="4 5" id="KW-0131">Cell cycle</keyword>